<evidence type="ECO:0000313" key="2">
    <source>
        <dbReference type="Proteomes" id="UP000611640"/>
    </source>
</evidence>
<dbReference type="Proteomes" id="UP000611640">
    <property type="component" value="Chromosome"/>
</dbReference>
<name>A0A7R7HYM1_9ACTN</name>
<proteinExistence type="predicted"/>
<evidence type="ECO:0000313" key="1">
    <source>
        <dbReference type="EMBL" id="BCJ36801.1"/>
    </source>
</evidence>
<dbReference type="Gene3D" id="3.40.50.880">
    <property type="match status" value="1"/>
</dbReference>
<dbReference type="AlphaFoldDB" id="A0A7R7HYM1"/>
<dbReference type="InterPro" id="IPR017853">
    <property type="entry name" value="GH"/>
</dbReference>
<sequence>MRRNSAKVTVGDRPVAWLGANFWSRTGGPLMWRSYDPAVVRDELRVLAEHGLRQTRSFFYWPDFHPEPSTVDEEKVAHYRDFLDAHAELGMSSIPTFIVGHMSGENWDPAWRGGIERDLYADVWLVSRQAWFVEQMVRRLHDHPAVAGWLISNEMPIYGRRRGQPAAPQSDVTSWATLMVQAVRAGGGYQPVSLGDGAWGIEVTGEDNGFSVRETGELVDFVGPHVYKMDNDQVRQNLNAAFLCELAAVANKPVVLEEFGLSTDFVSEPNQGHYYRQSLHNSLLAGATGWIAWNNTDYDHLNTQDPYRHHPFEMHFGITTNTGAPKAPLRELDGFAKVLAEVDFVNTHRTDTDAALVVSSYLERDYPISTAPDRKLVFDTLRQGYLAAREAHLPVALTREEDGLATDAKLYLLPSTRQVLAPTWLRLHEFAGDGAVVYLSYCSGEHGFHRGPWFQKLDEMFGVEHQLAYGLNNPIEDDVVEFTFTEDFGSIAAGETLRFTAAGNEHSRAFLPVQARGAKVVATDQHGNPALLRHRVGAGETILCTYPLEHMASKQGRVNPEDTHRIYDALAAVAGVARTVTVDDPSVFTDVLEHTDGRRFAWFVSQHSAEHEVTPVLPGGGTLRPIGGGEPVSQFTLPAYGVGVYALEV</sequence>
<accession>A0A7R7HYM1</accession>
<dbReference type="RefSeq" id="WP_203963118.1">
    <property type="nucleotide sequence ID" value="NZ_AP023355.1"/>
</dbReference>
<dbReference type="Gene3D" id="3.20.20.80">
    <property type="entry name" value="Glycosidases"/>
    <property type="match status" value="1"/>
</dbReference>
<reference evidence="1 2" key="1">
    <citation type="submission" date="2020-08" db="EMBL/GenBank/DDBJ databases">
        <title>Whole genome shotgun sequence of Actinocatenispora thailandica NBRC 105041.</title>
        <authorList>
            <person name="Komaki H."/>
            <person name="Tamura T."/>
        </authorList>
    </citation>
    <scope>NUCLEOTIDE SEQUENCE [LARGE SCALE GENOMIC DNA]</scope>
    <source>
        <strain evidence="1 2">NBRC 105041</strain>
    </source>
</reference>
<keyword evidence="2" id="KW-1185">Reference proteome</keyword>
<dbReference type="SUPFAM" id="SSF51445">
    <property type="entry name" value="(Trans)glycosidases"/>
    <property type="match status" value="1"/>
</dbReference>
<dbReference type="EMBL" id="AP023355">
    <property type="protein sequence ID" value="BCJ36801.1"/>
    <property type="molecule type" value="Genomic_DNA"/>
</dbReference>
<protein>
    <submittedName>
        <fullName evidence="1">Mannan endo-1,4-beta-mannosidase</fullName>
    </submittedName>
</protein>
<organism evidence="1 2">
    <name type="scientific">Actinocatenispora thailandica</name>
    <dbReference type="NCBI Taxonomy" id="227318"/>
    <lineage>
        <taxon>Bacteria</taxon>
        <taxon>Bacillati</taxon>
        <taxon>Actinomycetota</taxon>
        <taxon>Actinomycetes</taxon>
        <taxon>Micromonosporales</taxon>
        <taxon>Micromonosporaceae</taxon>
        <taxon>Actinocatenispora</taxon>
    </lineage>
</organism>
<dbReference type="KEGG" id="atl:Athai_43040"/>
<dbReference type="InterPro" id="IPR029062">
    <property type="entry name" value="Class_I_gatase-like"/>
</dbReference>
<gene>
    <name evidence="1" type="ORF">Athai_43040</name>
</gene>